<sequence>MSIIEAYNGAMEMGDIETLEMIIHDDFVFNPHVGNVTMGKSDILGFVMSENKPTSENNRILYENDEVGVAHSIIHFANDSDSEAVLSFMQFKDGQIMSIETGATPLSPDYQLIGN</sequence>
<dbReference type="Gene3D" id="3.10.450.50">
    <property type="match status" value="1"/>
</dbReference>
<evidence type="ECO:0000313" key="1">
    <source>
        <dbReference type="EMBL" id="AIF07620.1"/>
    </source>
</evidence>
<evidence type="ECO:0008006" key="2">
    <source>
        <dbReference type="Google" id="ProtNLM"/>
    </source>
</evidence>
<protein>
    <recommendedName>
        <fullName evidence="2">SnoaL-like domain-containing protein</fullName>
    </recommendedName>
</protein>
<accession>A0A075GXF3</accession>
<reference evidence="1" key="1">
    <citation type="journal article" date="2014" name="Genome Biol. Evol.">
        <title>Pangenome evidence for extensive interdomain horizontal transfer affecting lineage core and shell genes in uncultured planktonic thaumarchaeota and euryarchaeota.</title>
        <authorList>
            <person name="Deschamps P."/>
            <person name="Zivanovic Y."/>
            <person name="Moreira D."/>
            <person name="Rodriguez-Valera F."/>
            <person name="Lopez-Garcia P."/>
        </authorList>
    </citation>
    <scope>NUCLEOTIDE SEQUENCE</scope>
</reference>
<organism evidence="1">
    <name type="scientific">uncultured marine group II/III euryarchaeote KM3_205_F07</name>
    <dbReference type="NCBI Taxonomy" id="1456425"/>
    <lineage>
        <taxon>Archaea</taxon>
        <taxon>Methanobacteriati</taxon>
        <taxon>Methanobacteriota</taxon>
        <taxon>environmental samples</taxon>
    </lineage>
</organism>
<dbReference type="InterPro" id="IPR032710">
    <property type="entry name" value="NTF2-like_dom_sf"/>
</dbReference>
<dbReference type="EMBL" id="KF900808">
    <property type="protein sequence ID" value="AIF07620.1"/>
    <property type="molecule type" value="Genomic_DNA"/>
</dbReference>
<name>A0A075GXF3_9EURY</name>
<dbReference type="AlphaFoldDB" id="A0A075GXF3"/>
<proteinExistence type="predicted"/>
<dbReference type="SUPFAM" id="SSF54427">
    <property type="entry name" value="NTF2-like"/>
    <property type="match status" value="1"/>
</dbReference>